<gene>
    <name evidence="2" type="ORF">DVH21_15625</name>
    <name evidence="3" type="ORF">F6X54_28465</name>
</gene>
<dbReference type="Proteomes" id="UP000471364">
    <property type="component" value="Unassembled WGS sequence"/>
</dbReference>
<proteinExistence type="predicted"/>
<sequence>MYGVTGEEAEPLRELARAGRQRGRWSTYRNAVPDWFRQYLDLEGDASEIRWYQPEVVPGILQTEPYIRAMNATAHPRPNDEDLDRTVAIRLERQAILRQDGGPELSFILSESALRRNIGDVDTMSDQLRHLVEVSNQPNVSLQVFPFDAQTYETASFNFIILRFGDDAGSDVIYVETFTDADYLDRPDAVRAYTRLWDRLRAAALGPVESRKLIRQLADELAR</sequence>
<feature type="domain" description="DUF5753" evidence="1">
    <location>
        <begin position="36"/>
        <end position="216"/>
    </location>
</feature>
<dbReference type="EMBL" id="WAAR01000185">
    <property type="protein sequence ID" value="KAB1104305.1"/>
    <property type="molecule type" value="Genomic_DNA"/>
</dbReference>
<organism evidence="2 4">
    <name type="scientific">Micromonospora aurantiaca</name>
    <name type="common">nom. illeg.</name>
    <dbReference type="NCBI Taxonomy" id="47850"/>
    <lineage>
        <taxon>Bacteria</taxon>
        <taxon>Bacillati</taxon>
        <taxon>Actinomycetota</taxon>
        <taxon>Actinomycetes</taxon>
        <taxon>Micromonosporales</taxon>
        <taxon>Micromonosporaceae</taxon>
        <taxon>Micromonospora</taxon>
    </lineage>
</organism>
<keyword evidence="5" id="KW-1185">Reference proteome</keyword>
<dbReference type="EMBL" id="CP031263">
    <property type="protein sequence ID" value="AXH94512.1"/>
    <property type="molecule type" value="Genomic_DNA"/>
</dbReference>
<accession>A0A6N3KA03</accession>
<reference evidence="3 5" key="3">
    <citation type="submission" date="2019-09" db="EMBL/GenBank/DDBJ databases">
        <title>High taxonomic diversity of Micromonospora strains isolated from Medicago sativa nodules in different geographical locations.</title>
        <authorList>
            <person name="Martinez-Hidalgo P."/>
            <person name="Flores-Felix J.D."/>
            <person name="Velazquez E."/>
            <person name="Brau L."/>
            <person name="Trujillo M.E."/>
            <person name="Martinez-Molina E."/>
        </authorList>
    </citation>
    <scope>NUCLEOTIDE SEQUENCE [LARGE SCALE GENOMIC DNA]</scope>
    <source>
        <strain evidence="3 5">ALFB5</strain>
    </source>
</reference>
<reference evidence="2 4" key="2">
    <citation type="submission" date="2018-08" db="EMBL/GenBank/DDBJ databases">
        <title>Streptomyces kandeliansis sp. nov., an endophytic bacterium isolated from mangrove plant.</title>
        <authorList>
            <person name="Wang R."/>
        </authorList>
    </citation>
    <scope>NUCLEOTIDE SEQUENCE [LARGE SCALE GENOMIC DNA]</scope>
    <source>
        <strain evidence="2">110B</strain>
        <strain evidence="4">H14(2018)</strain>
    </source>
</reference>
<evidence type="ECO:0000313" key="4">
    <source>
        <dbReference type="Proteomes" id="UP000253958"/>
    </source>
</evidence>
<dbReference type="Pfam" id="PF19054">
    <property type="entry name" value="DUF5753"/>
    <property type="match status" value="1"/>
</dbReference>
<dbReference type="Proteomes" id="UP000253958">
    <property type="component" value="Chromosome"/>
</dbReference>
<protein>
    <submittedName>
        <fullName evidence="2">XRE family transcriptional regulator</fullName>
    </submittedName>
</protein>
<reference evidence="2 4" key="1">
    <citation type="submission" date="2018-07" db="EMBL/GenBank/DDBJ databases">
        <authorList>
            <person name="Ye Y."/>
        </authorList>
    </citation>
    <scope>NUCLEOTIDE SEQUENCE [LARGE SCALE GENOMIC DNA]</scope>
    <source>
        <strain evidence="2">110B</strain>
        <strain evidence="4">H14(2018)</strain>
    </source>
</reference>
<evidence type="ECO:0000259" key="1">
    <source>
        <dbReference type="Pfam" id="PF19054"/>
    </source>
</evidence>
<evidence type="ECO:0000313" key="2">
    <source>
        <dbReference type="EMBL" id="AXH94512.1"/>
    </source>
</evidence>
<evidence type="ECO:0000313" key="5">
    <source>
        <dbReference type="Proteomes" id="UP000471364"/>
    </source>
</evidence>
<dbReference type="AlphaFoldDB" id="A0A6N3KA03"/>
<name>A0A6N3KA03_9ACTN</name>
<dbReference type="InterPro" id="IPR043917">
    <property type="entry name" value="DUF5753"/>
</dbReference>
<evidence type="ECO:0000313" key="3">
    <source>
        <dbReference type="EMBL" id="KAB1104305.1"/>
    </source>
</evidence>